<dbReference type="KEGG" id="snn:EWH46_07705"/>
<dbReference type="RefSeq" id="WP_149503396.1">
    <property type="nucleotide sequence ID" value="NZ_CP035708.1"/>
</dbReference>
<reference evidence="3 4" key="1">
    <citation type="submission" date="2019-02" db="EMBL/GenBank/DDBJ databases">
        <title>Complete Genome Sequence and Methylome Analysis of Sphaerotilus natans subsp. sulfidivorans D-507.</title>
        <authorList>
            <person name="Fomenkov A."/>
            <person name="Gridneva E."/>
            <person name="Smolyakov D."/>
            <person name="Dubinina G."/>
            <person name="Vincze T."/>
            <person name="Grabovich M."/>
            <person name="Roberts R.J."/>
        </authorList>
    </citation>
    <scope>NUCLEOTIDE SEQUENCE [LARGE SCALE GENOMIC DNA]</scope>
    <source>
        <strain evidence="3 4">D-507</strain>
    </source>
</reference>
<gene>
    <name evidence="2" type="ORF">ABIC99_000996</name>
    <name evidence="3" type="ORF">EWH46_07705</name>
</gene>
<reference evidence="2 5" key="2">
    <citation type="submission" date="2024-06" db="EMBL/GenBank/DDBJ databases">
        <title>Genomic Encyclopedia of Type Strains, Phase IV (KMG-IV): sequencing the most valuable type-strain genomes for metagenomic binning, comparative biology and taxonomic classification.</title>
        <authorList>
            <person name="Goeker M."/>
        </authorList>
    </citation>
    <scope>NUCLEOTIDE SEQUENCE [LARGE SCALE GENOMIC DNA]</scope>
    <source>
        <strain evidence="2 5">D-501</strain>
    </source>
</reference>
<dbReference type="EMBL" id="JBEPLS010000003">
    <property type="protein sequence ID" value="MET3603212.1"/>
    <property type="molecule type" value="Genomic_DNA"/>
</dbReference>
<dbReference type="EMBL" id="CP035708">
    <property type="protein sequence ID" value="QEN00673.1"/>
    <property type="molecule type" value="Genomic_DNA"/>
</dbReference>
<protein>
    <recommendedName>
        <fullName evidence="1">DUF4935 domain-containing protein</fullName>
    </recommendedName>
</protein>
<sequence>MPKEPLSPARAWEKATFFSIDTNLIQAAGYNFTQGALHQLPKQLPESIGLQLPEIVVSEIVKHRMNSVHKAHSQLRNSADELKRLTAIDTLMVRDSIDQLNTIEVATQRFTEEVHDYALQCRGAVLPTAGADAAASLFADYFAERPPFGLSQKKKCEFPDAMCLWLLEQYAKENDTIGIIASDDKGWKQYAERSDRLYCVESIDELARLFAATNEHAKAIKEKIAAAIADAGSPLGSALIEKINRHVANSQWDTSDIYTSSSYRVESEFYDADVAAYSIEGDVNVWSVKGEPTTWVVELKVSITVDVHISVEFFAWDWIDKEELSLGSQSFTTQNGVDVDVYLTCSDVYLETPLRDWITEIEIADGNYSIERFEVEIDYGDSE</sequence>
<feature type="domain" description="DUF4935" evidence="1">
    <location>
        <begin position="20"/>
        <end position="187"/>
    </location>
</feature>
<proteinExistence type="predicted"/>
<accession>A0A5C1PY05</accession>
<dbReference type="Proteomes" id="UP000323522">
    <property type="component" value="Chromosome"/>
</dbReference>
<dbReference type="AlphaFoldDB" id="A0A5C1PY05"/>
<dbReference type="InterPro" id="IPR032557">
    <property type="entry name" value="DUF4935"/>
</dbReference>
<dbReference type="Pfam" id="PF16289">
    <property type="entry name" value="PIN_12"/>
    <property type="match status" value="1"/>
</dbReference>
<keyword evidence="5" id="KW-1185">Reference proteome</keyword>
<evidence type="ECO:0000313" key="3">
    <source>
        <dbReference type="EMBL" id="QEN00673.1"/>
    </source>
</evidence>
<organism evidence="3 4">
    <name type="scientific">Sphaerotilus sulfidivorans</name>
    <dbReference type="NCBI Taxonomy" id="639200"/>
    <lineage>
        <taxon>Bacteria</taxon>
        <taxon>Pseudomonadati</taxon>
        <taxon>Pseudomonadota</taxon>
        <taxon>Betaproteobacteria</taxon>
        <taxon>Burkholderiales</taxon>
        <taxon>Sphaerotilaceae</taxon>
        <taxon>Sphaerotilus</taxon>
    </lineage>
</organism>
<name>A0A5C1PY05_9BURK</name>
<dbReference type="OrthoDB" id="9766796at2"/>
<evidence type="ECO:0000313" key="5">
    <source>
        <dbReference type="Proteomes" id="UP001549111"/>
    </source>
</evidence>
<evidence type="ECO:0000313" key="2">
    <source>
        <dbReference type="EMBL" id="MET3603212.1"/>
    </source>
</evidence>
<evidence type="ECO:0000259" key="1">
    <source>
        <dbReference type="Pfam" id="PF16289"/>
    </source>
</evidence>
<dbReference type="Proteomes" id="UP001549111">
    <property type="component" value="Unassembled WGS sequence"/>
</dbReference>
<evidence type="ECO:0000313" key="4">
    <source>
        <dbReference type="Proteomes" id="UP000323522"/>
    </source>
</evidence>